<dbReference type="Proteomes" id="UP001326715">
    <property type="component" value="Chromosome"/>
</dbReference>
<name>A0ABZ0XKY9_9BACT</name>
<dbReference type="RefSeq" id="WP_072357967.1">
    <property type="nucleotide sequence ID" value="NZ_CP139972.1"/>
</dbReference>
<dbReference type="EMBL" id="CP140154">
    <property type="protein sequence ID" value="WQG91106.1"/>
    <property type="molecule type" value="Genomic_DNA"/>
</dbReference>
<evidence type="ECO:0000313" key="1">
    <source>
        <dbReference type="EMBL" id="WQG91106.1"/>
    </source>
</evidence>
<proteinExistence type="predicted"/>
<organism evidence="1 2">
    <name type="scientific">Chitinophaga sancti</name>
    <dbReference type="NCBI Taxonomy" id="1004"/>
    <lineage>
        <taxon>Bacteria</taxon>
        <taxon>Pseudomonadati</taxon>
        <taxon>Bacteroidota</taxon>
        <taxon>Chitinophagia</taxon>
        <taxon>Chitinophagales</taxon>
        <taxon>Chitinophagaceae</taxon>
        <taxon>Chitinophaga</taxon>
    </lineage>
</organism>
<gene>
    <name evidence="1" type="ORF">SR876_06320</name>
</gene>
<accession>A0ABZ0XKY9</accession>
<protein>
    <submittedName>
        <fullName evidence="1">Uncharacterized protein</fullName>
    </submittedName>
</protein>
<evidence type="ECO:0000313" key="2">
    <source>
        <dbReference type="Proteomes" id="UP001326715"/>
    </source>
</evidence>
<sequence length="81" mass="9304">MNLCIYSPILLQDDVIMHRPLAHQWHYTYQQGAVEVYGGYFSGPFRAIDHMHDTIAGKQQPIALNGCQLTKMNIRNGLFRV</sequence>
<keyword evidence="2" id="KW-1185">Reference proteome</keyword>
<reference evidence="1 2" key="1">
    <citation type="submission" date="2023-11" db="EMBL/GenBank/DDBJ databases">
        <title>MicrobeMod: A computational toolkit for identifying prokaryotic methylation and restriction-modification with nanopore sequencing.</title>
        <authorList>
            <person name="Crits-Christoph A."/>
            <person name="Kang S.C."/>
            <person name="Lee H."/>
            <person name="Ostrov N."/>
        </authorList>
    </citation>
    <scope>NUCLEOTIDE SEQUENCE [LARGE SCALE GENOMIC DNA]</scope>
    <source>
        <strain evidence="1 2">ATCC 23090</strain>
    </source>
</reference>